<gene>
    <name evidence="1" type="primary">dnaG</name>
    <name evidence="1" type="ORF">TU35_008045</name>
</gene>
<dbReference type="EMBL" id="JZWT02000023">
    <property type="protein sequence ID" value="MFB6491167.1"/>
    <property type="molecule type" value="Genomic_DNA"/>
</dbReference>
<keyword evidence="1" id="KW-0808">Transferase</keyword>
<dbReference type="EC" id="2.7.7.-" evidence="1"/>
<evidence type="ECO:0000313" key="1">
    <source>
        <dbReference type="EMBL" id="MFB6491167.1"/>
    </source>
</evidence>
<protein>
    <submittedName>
        <fullName evidence="1">DNA primase DnaG</fullName>
        <ecNumber evidence="1">2.7.7.-</ecNumber>
    </submittedName>
</protein>
<reference evidence="1" key="1">
    <citation type="submission" date="2024-07" db="EMBL/GenBank/DDBJ databases">
        <title>Metagenome and Metagenome-Assembled Genomes of Archaea from a hot spring from the geothermal field of Los Azufres, Mexico.</title>
        <authorList>
            <person name="Marin-Paredes R."/>
            <person name="Martinez-Romero E."/>
            <person name="Servin-Garciduenas L.E."/>
        </authorList>
    </citation>
    <scope>NUCLEOTIDE SEQUENCE</scope>
</reference>
<proteinExistence type="predicted"/>
<dbReference type="Proteomes" id="UP000033636">
    <property type="component" value="Unassembled WGS sequence"/>
</dbReference>
<accession>A0ACC6V2K0</accession>
<comment type="caution">
    <text evidence="1">The sequence shown here is derived from an EMBL/GenBank/DDBJ whole genome shotgun (WGS) entry which is preliminary data.</text>
</comment>
<keyword evidence="1" id="KW-0548">Nucleotidyltransferase</keyword>
<evidence type="ECO:0000313" key="2">
    <source>
        <dbReference type="Proteomes" id="UP000033636"/>
    </source>
</evidence>
<name>A0ACC6V2K0_9CREN</name>
<organism evidence="1 2">
    <name type="scientific">Thermoproteus sp. AZ2</name>
    <dbReference type="NCBI Taxonomy" id="1609232"/>
    <lineage>
        <taxon>Archaea</taxon>
        <taxon>Thermoproteota</taxon>
        <taxon>Thermoprotei</taxon>
        <taxon>Thermoproteales</taxon>
        <taxon>Thermoproteaceae</taxon>
        <taxon>Thermoproteus</taxon>
    </lineage>
</organism>
<sequence>MGALTIASKYMIVAQIEVNGSVDKSDIIGALFSQTEGLLGKDLDLRELQIMGRIGRIEIDILDKDGRTRARINIPSNLDRYETALVAALIESVERVGPYPATVKILEIRDLREEKRNRIVERAKELIKLIEEEILPDTKEILERLKEDVAKAEVVEYGPEKLPAGPDVDKSDTIIIVEGRADVVNLVKHGYRNVVAIEGISQGIPQTIVELSKKKSVIAFVDGDKGGELVLRDLLKVAHVDYVARAPQGKEVEQLTAKEIARALRNKLSVEEFLAQQKAQEQAAQQEAQQQQPPQAQQPAQAPAPQPQQIQAPSIPDFVKSKIEEMAGTLEAEVYDEKWGLIKRMAVRELPDFLSSAEGSAYAILMDGIATQRIVDLASKKGVKYIIAARIGPITKAPEDMAIISFDQAK</sequence>